<accession>A0A1E3Q8Q5</accession>
<gene>
    <name evidence="2" type="ORF">LIPSTDRAFT_71791</name>
</gene>
<protein>
    <submittedName>
        <fullName evidence="2">Uncharacterized protein</fullName>
    </submittedName>
</protein>
<dbReference type="AlphaFoldDB" id="A0A1E3Q8Q5"/>
<reference evidence="2 3" key="1">
    <citation type="journal article" date="2016" name="Proc. Natl. Acad. Sci. U.S.A.">
        <title>Comparative genomics of biotechnologically important yeasts.</title>
        <authorList>
            <person name="Riley R."/>
            <person name="Haridas S."/>
            <person name="Wolfe K.H."/>
            <person name="Lopes M.R."/>
            <person name="Hittinger C.T."/>
            <person name="Goeker M."/>
            <person name="Salamov A.A."/>
            <person name="Wisecaver J.H."/>
            <person name="Long T.M."/>
            <person name="Calvey C.H."/>
            <person name="Aerts A.L."/>
            <person name="Barry K.W."/>
            <person name="Choi C."/>
            <person name="Clum A."/>
            <person name="Coughlan A.Y."/>
            <person name="Deshpande S."/>
            <person name="Douglass A.P."/>
            <person name="Hanson S.J."/>
            <person name="Klenk H.-P."/>
            <person name="LaButti K.M."/>
            <person name="Lapidus A."/>
            <person name="Lindquist E.A."/>
            <person name="Lipzen A.M."/>
            <person name="Meier-Kolthoff J.P."/>
            <person name="Ohm R.A."/>
            <person name="Otillar R.P."/>
            <person name="Pangilinan J.L."/>
            <person name="Peng Y."/>
            <person name="Rokas A."/>
            <person name="Rosa C.A."/>
            <person name="Scheuner C."/>
            <person name="Sibirny A.A."/>
            <person name="Slot J.C."/>
            <person name="Stielow J.B."/>
            <person name="Sun H."/>
            <person name="Kurtzman C.P."/>
            <person name="Blackwell M."/>
            <person name="Grigoriev I.V."/>
            <person name="Jeffries T.W."/>
        </authorList>
    </citation>
    <scope>NUCLEOTIDE SEQUENCE [LARGE SCALE GENOMIC DNA]</scope>
    <source>
        <strain evidence="2 3">NRRL Y-11557</strain>
    </source>
</reference>
<dbReference type="Proteomes" id="UP000094385">
    <property type="component" value="Unassembled WGS sequence"/>
</dbReference>
<proteinExistence type="predicted"/>
<dbReference type="EMBL" id="KV454294">
    <property type="protein sequence ID" value="ODQ73377.1"/>
    <property type="molecule type" value="Genomic_DNA"/>
</dbReference>
<name>A0A1E3Q8Q5_LIPST</name>
<feature type="compositionally biased region" description="Polar residues" evidence="1">
    <location>
        <begin position="57"/>
        <end position="67"/>
    </location>
</feature>
<keyword evidence="3" id="KW-1185">Reference proteome</keyword>
<evidence type="ECO:0000313" key="2">
    <source>
        <dbReference type="EMBL" id="ODQ73377.1"/>
    </source>
</evidence>
<evidence type="ECO:0000313" key="3">
    <source>
        <dbReference type="Proteomes" id="UP000094385"/>
    </source>
</evidence>
<organism evidence="2 3">
    <name type="scientific">Lipomyces starkeyi NRRL Y-11557</name>
    <dbReference type="NCBI Taxonomy" id="675824"/>
    <lineage>
        <taxon>Eukaryota</taxon>
        <taxon>Fungi</taxon>
        <taxon>Dikarya</taxon>
        <taxon>Ascomycota</taxon>
        <taxon>Saccharomycotina</taxon>
        <taxon>Lipomycetes</taxon>
        <taxon>Lipomycetales</taxon>
        <taxon>Lipomycetaceae</taxon>
        <taxon>Lipomyces</taxon>
    </lineage>
</organism>
<feature type="region of interest" description="Disordered" evidence="1">
    <location>
        <begin position="27"/>
        <end position="138"/>
    </location>
</feature>
<evidence type="ECO:0000256" key="1">
    <source>
        <dbReference type="SAM" id="MobiDB-lite"/>
    </source>
</evidence>
<sequence length="138" mass="15659">MARNQWASVAFFSAYFRRGYNVPIDNNCPSSQEVPIFDREEPYCDVPAETDDADFTADSNGNQTAEENSSEEEPVQPPAPSASSGDKRKISETRKTRESRVHMHQIEETKRKAKLASLEKARKVKQRSVLLKKNNLLD</sequence>
<feature type="compositionally biased region" description="Basic and acidic residues" evidence="1">
    <location>
        <begin position="85"/>
        <end position="110"/>
    </location>
</feature>